<dbReference type="InterPro" id="IPR029062">
    <property type="entry name" value="Class_I_gatase-like"/>
</dbReference>
<dbReference type="Gene3D" id="1.10.10.60">
    <property type="entry name" value="Homeodomain-like"/>
    <property type="match status" value="2"/>
</dbReference>
<reference evidence="5 6" key="1">
    <citation type="submission" date="2016-05" db="EMBL/GenBank/DDBJ databases">
        <title>Niabella ginsenosidivorans BS26 whole genome sequencing.</title>
        <authorList>
            <person name="Im W.T."/>
            <person name="Siddiqi M.Z."/>
        </authorList>
    </citation>
    <scope>NUCLEOTIDE SEQUENCE [LARGE SCALE GENOMIC DNA]</scope>
    <source>
        <strain evidence="5 6">BS26</strain>
    </source>
</reference>
<dbReference type="KEGG" id="nia:A8C56_14985"/>
<dbReference type="InterPro" id="IPR009057">
    <property type="entry name" value="Homeodomain-like_sf"/>
</dbReference>
<dbReference type="SUPFAM" id="SSF46689">
    <property type="entry name" value="Homeodomain-like"/>
    <property type="match status" value="2"/>
</dbReference>
<dbReference type="EMBL" id="CP015772">
    <property type="protein sequence ID" value="ANH83962.1"/>
    <property type="molecule type" value="Genomic_DNA"/>
</dbReference>
<dbReference type="PANTHER" id="PTHR43280">
    <property type="entry name" value="ARAC-FAMILY TRANSCRIPTIONAL REGULATOR"/>
    <property type="match status" value="1"/>
</dbReference>
<dbReference type="SMART" id="SM00342">
    <property type="entry name" value="HTH_ARAC"/>
    <property type="match status" value="1"/>
</dbReference>
<dbReference type="GO" id="GO:0003700">
    <property type="term" value="F:DNA-binding transcription factor activity"/>
    <property type="evidence" value="ECO:0007669"/>
    <property type="project" value="InterPro"/>
</dbReference>
<dbReference type="GO" id="GO:0043565">
    <property type="term" value="F:sequence-specific DNA binding"/>
    <property type="evidence" value="ECO:0007669"/>
    <property type="project" value="InterPro"/>
</dbReference>
<evidence type="ECO:0000313" key="5">
    <source>
        <dbReference type="EMBL" id="ANH83962.1"/>
    </source>
</evidence>
<dbReference type="Proteomes" id="UP000077667">
    <property type="component" value="Chromosome"/>
</dbReference>
<feature type="domain" description="HTH araC/xylS-type" evidence="4">
    <location>
        <begin position="220"/>
        <end position="318"/>
    </location>
</feature>
<dbReference type="Gene3D" id="3.40.50.880">
    <property type="match status" value="1"/>
</dbReference>
<proteinExistence type="predicted"/>
<keyword evidence="6" id="KW-1185">Reference proteome</keyword>
<dbReference type="Pfam" id="PF01965">
    <property type="entry name" value="DJ-1_PfpI"/>
    <property type="match status" value="1"/>
</dbReference>
<evidence type="ECO:0000256" key="3">
    <source>
        <dbReference type="ARBA" id="ARBA00023163"/>
    </source>
</evidence>
<name>A0A1A9IB57_9BACT</name>
<dbReference type="InterPro" id="IPR002818">
    <property type="entry name" value="DJ-1/PfpI"/>
</dbReference>
<dbReference type="STRING" id="1176587.A8C56_14985"/>
<dbReference type="PANTHER" id="PTHR43280:SF28">
    <property type="entry name" value="HTH-TYPE TRANSCRIPTIONAL ACTIVATOR RHAS"/>
    <property type="match status" value="1"/>
</dbReference>
<dbReference type="OrthoDB" id="9803764at2"/>
<dbReference type="Pfam" id="PF12833">
    <property type="entry name" value="HTH_18"/>
    <property type="match status" value="1"/>
</dbReference>
<keyword evidence="1" id="KW-0805">Transcription regulation</keyword>
<dbReference type="InterPro" id="IPR018060">
    <property type="entry name" value="HTH_AraC"/>
</dbReference>
<dbReference type="CDD" id="cd03138">
    <property type="entry name" value="GATase1_AraC_2"/>
    <property type="match status" value="1"/>
</dbReference>
<organism evidence="5 6">
    <name type="scientific">Niabella ginsenosidivorans</name>
    <dbReference type="NCBI Taxonomy" id="1176587"/>
    <lineage>
        <taxon>Bacteria</taxon>
        <taxon>Pseudomonadati</taxon>
        <taxon>Bacteroidota</taxon>
        <taxon>Chitinophagia</taxon>
        <taxon>Chitinophagales</taxon>
        <taxon>Chitinophagaceae</taxon>
        <taxon>Niabella</taxon>
    </lineage>
</organism>
<protein>
    <submittedName>
        <fullName evidence="5">AraC family transcriptional regulator</fullName>
    </submittedName>
</protein>
<evidence type="ECO:0000256" key="1">
    <source>
        <dbReference type="ARBA" id="ARBA00023015"/>
    </source>
</evidence>
<evidence type="ECO:0000256" key="2">
    <source>
        <dbReference type="ARBA" id="ARBA00023125"/>
    </source>
</evidence>
<dbReference type="PROSITE" id="PS01124">
    <property type="entry name" value="HTH_ARAC_FAMILY_2"/>
    <property type="match status" value="1"/>
</dbReference>
<dbReference type="RefSeq" id="WP_067762087.1">
    <property type="nucleotide sequence ID" value="NZ_CP015772.1"/>
</dbReference>
<gene>
    <name evidence="5" type="ORF">A8C56_14985</name>
</gene>
<keyword evidence="2" id="KW-0238">DNA-binding</keyword>
<evidence type="ECO:0000259" key="4">
    <source>
        <dbReference type="PROSITE" id="PS01124"/>
    </source>
</evidence>
<accession>A0A1A9IB57</accession>
<dbReference type="AlphaFoldDB" id="A0A1A9IB57"/>
<sequence>MKKIVILLLKGANLSSIENPRQGFEEANAYLVNSSRAPLFDIQLAALEPRVQLNNGLYEVQAHQLVHTIKKADLILIPALQEPVATYVQENQAIIPWLLQQYRSGAEIASLCMGAFLLAATGLLDNKNCVTHWKAGNQFSQLFPKVRLLTDKILTDENGVYTSSGAYSASNLILYLIEKYAGREVAIYCSKYFQIDIQRSSQSPFIIFSGMKDHNDDAIREAQEYIEKNFEERLPVDTLCERFAIGRRTFERRFKKATTNTIVEYIQKVKIEAAKKLLEQGRKTIQEIMYDVGYNDVKAFRDVFKKITGMTPVDYKLKYEKINV</sequence>
<keyword evidence="3" id="KW-0804">Transcription</keyword>
<evidence type="ECO:0000313" key="6">
    <source>
        <dbReference type="Proteomes" id="UP000077667"/>
    </source>
</evidence>
<dbReference type="SUPFAM" id="SSF52317">
    <property type="entry name" value="Class I glutamine amidotransferase-like"/>
    <property type="match status" value="1"/>
</dbReference>